<dbReference type="InterPro" id="IPR005135">
    <property type="entry name" value="Endo/exonuclease/phosphatase"/>
</dbReference>
<dbReference type="RefSeq" id="XP_022305295.1">
    <property type="nucleotide sequence ID" value="XM_022449587.1"/>
</dbReference>
<sequence>MSTNLDTELSKDHQEIKTGGTPENQRPITIITANIGYANRNNTNAVKRNSAIASLLQNKNPAIIFVQESDFKTFNNSEYWNVKIPDKYKAKIQKEVKFIYNSEETELTDVDVGEILTVNDQLQRRYKTSNLKAFMVKAEPVDKSKPKFLCVSWHGQHRTNDETKQNDLTLLINIVTMVSEKEKLPVIIGGDFNVPFSAIEYVLEDTDPSYVVYNYKPSRRRCFKKTIDFFVSSSTLTLKGIAPVDWGEDANKLLDHDPIIAELQFNPDKNEQDETISIEEEHEMTYSVIEDSFKKLTIQNINSMISKETTQIIEEIKDEVRKNIQEEVKEEIKEEITDKVRKETEKEIKHMVWRETKVKTKEKIEEDIKDEFMAITEFEIKEDIKKEIKDDFMQEVRKAIQEKIIEGIKDEVRKETKEKMKDEVMAKTEVEIQGEINDKFTKKIKEEIKKKTIEEFKDEVKKEAEEDIIKDIKEETKFKLKDEIRKEIQEDVLEEVEKEAVRKEIKEEIKVKIYNEIKKEIKEEISGKINNAIQEEFKRRIKDEIYNEIQKEIKDKTAEEIQKEVKREIEDEISKEIKHEL</sequence>
<accession>A0A8B8BQV2</accession>
<dbReference type="Proteomes" id="UP000694844">
    <property type="component" value="Chromosome 9"/>
</dbReference>
<dbReference type="GO" id="GO:0016301">
    <property type="term" value="F:kinase activity"/>
    <property type="evidence" value="ECO:0007669"/>
    <property type="project" value="UniProtKB-KW"/>
</dbReference>
<evidence type="ECO:0000259" key="2">
    <source>
        <dbReference type="Pfam" id="PF03372"/>
    </source>
</evidence>
<dbReference type="KEGG" id="cvn:111112196"/>
<gene>
    <name evidence="4 5" type="primary">LOC111112196</name>
</gene>
<feature type="domain" description="Endonuclease/exonuclease/phosphatase" evidence="2">
    <location>
        <begin position="31"/>
        <end position="248"/>
    </location>
</feature>
<keyword evidence="4 5" id="KW-0418">Kinase</keyword>
<proteinExistence type="predicted"/>
<evidence type="ECO:0000313" key="4">
    <source>
        <dbReference type="RefSeq" id="XP_022305295.1"/>
    </source>
</evidence>
<reference evidence="4 5" key="1">
    <citation type="submission" date="2025-04" db="UniProtKB">
        <authorList>
            <consortium name="RefSeq"/>
        </authorList>
    </citation>
    <scope>IDENTIFICATION</scope>
    <source>
        <tissue evidence="4 5">Whole sample</tissue>
    </source>
</reference>
<dbReference type="GeneID" id="111112196"/>
<dbReference type="RefSeq" id="XP_022305296.1">
    <property type="nucleotide sequence ID" value="XM_022449588.1"/>
</dbReference>
<name>A0A8B8BQV2_CRAVI</name>
<dbReference type="OrthoDB" id="6162984at2759"/>
<dbReference type="Gene3D" id="3.60.10.10">
    <property type="entry name" value="Endonuclease/exonuclease/phosphatase"/>
    <property type="match status" value="1"/>
</dbReference>
<keyword evidence="4 5" id="KW-0808">Transferase</keyword>
<feature type="region of interest" description="Disordered" evidence="1">
    <location>
        <begin position="1"/>
        <end position="25"/>
    </location>
</feature>
<dbReference type="AlphaFoldDB" id="A0A8B8BQV2"/>
<protein>
    <submittedName>
        <fullName evidence="4 5">Probable inactive protein kinase DDB_G0270444</fullName>
    </submittedName>
</protein>
<evidence type="ECO:0000256" key="1">
    <source>
        <dbReference type="SAM" id="MobiDB-lite"/>
    </source>
</evidence>
<organism evidence="3 5">
    <name type="scientific">Crassostrea virginica</name>
    <name type="common">Eastern oyster</name>
    <dbReference type="NCBI Taxonomy" id="6565"/>
    <lineage>
        <taxon>Eukaryota</taxon>
        <taxon>Metazoa</taxon>
        <taxon>Spiralia</taxon>
        <taxon>Lophotrochozoa</taxon>
        <taxon>Mollusca</taxon>
        <taxon>Bivalvia</taxon>
        <taxon>Autobranchia</taxon>
        <taxon>Pteriomorphia</taxon>
        <taxon>Ostreida</taxon>
        <taxon>Ostreoidea</taxon>
        <taxon>Ostreidae</taxon>
        <taxon>Crassostrea</taxon>
    </lineage>
</organism>
<dbReference type="InterPro" id="IPR036691">
    <property type="entry name" value="Endo/exonu/phosph_ase_sf"/>
</dbReference>
<evidence type="ECO:0000313" key="5">
    <source>
        <dbReference type="RefSeq" id="XP_022305296.1"/>
    </source>
</evidence>
<dbReference type="Pfam" id="PF03372">
    <property type="entry name" value="Exo_endo_phos"/>
    <property type="match status" value="1"/>
</dbReference>
<keyword evidence="3" id="KW-1185">Reference proteome</keyword>
<evidence type="ECO:0000313" key="3">
    <source>
        <dbReference type="Proteomes" id="UP000694844"/>
    </source>
</evidence>
<dbReference type="SUPFAM" id="SSF56219">
    <property type="entry name" value="DNase I-like"/>
    <property type="match status" value="1"/>
</dbReference>